<name>A0ABM1RYP0_LIMPO</name>
<accession>A0ABM1RYP0</accession>
<keyword evidence="1" id="KW-1185">Reference proteome</keyword>
<evidence type="ECO:0000313" key="1">
    <source>
        <dbReference type="Proteomes" id="UP000694941"/>
    </source>
</evidence>
<proteinExistence type="predicted"/>
<reference evidence="2" key="1">
    <citation type="submission" date="2025-08" db="UniProtKB">
        <authorList>
            <consortium name="RefSeq"/>
        </authorList>
    </citation>
    <scope>IDENTIFICATION</scope>
    <source>
        <tissue evidence="2">Muscle</tissue>
    </source>
</reference>
<dbReference type="GeneID" id="111084012"/>
<organism evidence="1 2">
    <name type="scientific">Limulus polyphemus</name>
    <name type="common">Atlantic horseshoe crab</name>
    <dbReference type="NCBI Taxonomy" id="6850"/>
    <lineage>
        <taxon>Eukaryota</taxon>
        <taxon>Metazoa</taxon>
        <taxon>Ecdysozoa</taxon>
        <taxon>Arthropoda</taxon>
        <taxon>Chelicerata</taxon>
        <taxon>Merostomata</taxon>
        <taxon>Xiphosura</taxon>
        <taxon>Limulidae</taxon>
        <taxon>Limulus</taxon>
    </lineage>
</organism>
<gene>
    <name evidence="2" type="primary">LOC111084012</name>
</gene>
<protein>
    <submittedName>
        <fullName evidence="2">Uncharacterized protein LOC111084012</fullName>
    </submittedName>
</protein>
<dbReference type="Proteomes" id="UP000694941">
    <property type="component" value="Unplaced"/>
</dbReference>
<sequence>MQSQRRSIALSKLPYLPPSLEETSATDVRHRKDRRRNLSVGCCPLLVQERSQFRPLTQRTSSLEEDVMNSLSYEVTTPDYIPTHSSSETYKNHPWDSLSRNMSKNCVHRSAKTTAREAVQQEGLVTSLPSYMYTLKQRLREELLTVRDERKRLAELTEKGRDLGLRHKSDTDIAFLLPPSAYLDDMFSQLRVRSGPVRTISTSAQTSPQDREGGFYLQHSSSYTMGDKIPGLLHSRTFESSLGKTLQDGGSWYTETLDKRFPGYHHHRHSNSSTEDSQNLFDLHMKETSDNITLSNHYQRRRTR</sequence>
<evidence type="ECO:0000313" key="2">
    <source>
        <dbReference type="RefSeq" id="XP_022236495.1"/>
    </source>
</evidence>
<feature type="non-terminal residue" evidence="2">
    <location>
        <position position="304"/>
    </location>
</feature>
<dbReference type="RefSeq" id="XP_022236495.1">
    <property type="nucleotide sequence ID" value="XM_022380787.1"/>
</dbReference>